<dbReference type="OrthoDB" id="9764638at2"/>
<keyword evidence="9" id="KW-1185">Reference proteome</keyword>
<dbReference type="InterPro" id="IPR020617">
    <property type="entry name" value="Thiolase_C"/>
</dbReference>
<accession>A0A5N0VJX1</accession>
<keyword evidence="3 5" id="KW-0012">Acyltransferase</keyword>
<dbReference type="InterPro" id="IPR020613">
    <property type="entry name" value="Thiolase_CS"/>
</dbReference>
<dbReference type="Proteomes" id="UP000319769">
    <property type="component" value="Unassembled WGS sequence"/>
</dbReference>
<organism evidence="8 9">
    <name type="scientific">Amycolatopsis acidicola</name>
    <dbReference type="NCBI Taxonomy" id="2596893"/>
    <lineage>
        <taxon>Bacteria</taxon>
        <taxon>Bacillati</taxon>
        <taxon>Actinomycetota</taxon>
        <taxon>Actinomycetes</taxon>
        <taxon>Pseudonocardiales</taxon>
        <taxon>Pseudonocardiaceae</taxon>
        <taxon>Amycolatopsis</taxon>
    </lineage>
</organism>
<sequence>MLARPVYVAGAVRSAIGRRRGVLAGVHPADLGGAVVAELLERTGAAGDAAAEVDDVILGCVTQLGAQSTNLARIVALSAGLPESVPGTTIDRQCGSSQQALNFGVQAIASGDQDLVVAGGVEVMSRIPIASAAFVGAEHGMGLPRDGELWRKRYGDEEISQFRGAQLIADHWSVSRERMEEFALASHARALAARDGGLFDAEIAPVYGLARDEGPRADTTAEKMAALKPLAEGGTLTAAVASQISDGAAVLLLASETAVERHGLTPLARVVAQTVVGSDPVMMLTGPIPATARVLAKAGLSAGDIDFFEVNEAFASVVLAWQHETGVGADRTNVLGGAISLGHPLGATGARLATTLVHHLHRTGARYGLQVMCEGGGMANATILERV</sequence>
<dbReference type="CDD" id="cd00751">
    <property type="entry name" value="thiolase"/>
    <property type="match status" value="1"/>
</dbReference>
<protein>
    <submittedName>
        <fullName evidence="8">Acetyl-CoA C-acyltransferase</fullName>
        <ecNumber evidence="8">2.3.1.16</ecNumber>
    </submittedName>
</protein>
<evidence type="ECO:0000256" key="4">
    <source>
        <dbReference type="PIRSR" id="PIRSR000429-1"/>
    </source>
</evidence>
<evidence type="ECO:0000313" key="8">
    <source>
        <dbReference type="EMBL" id="KAA9166466.1"/>
    </source>
</evidence>
<proteinExistence type="inferred from homology"/>
<dbReference type="RefSeq" id="WP_144745832.1">
    <property type="nucleotide sequence ID" value="NZ_VMNW02000002.1"/>
</dbReference>
<feature type="active site" description="Acyl-thioester intermediate" evidence="4">
    <location>
        <position position="94"/>
    </location>
</feature>
<dbReference type="Gene3D" id="3.40.47.10">
    <property type="match status" value="1"/>
</dbReference>
<dbReference type="PROSITE" id="PS00737">
    <property type="entry name" value="THIOLASE_2"/>
    <property type="match status" value="1"/>
</dbReference>
<dbReference type="EC" id="2.3.1.16" evidence="8"/>
<evidence type="ECO:0000256" key="5">
    <source>
        <dbReference type="RuleBase" id="RU003557"/>
    </source>
</evidence>
<comment type="caution">
    <text evidence="8">The sequence shown here is derived from an EMBL/GenBank/DDBJ whole genome shotgun (WGS) entry which is preliminary data.</text>
</comment>
<dbReference type="Pfam" id="PF02803">
    <property type="entry name" value="Thiolase_C"/>
    <property type="match status" value="1"/>
</dbReference>
<feature type="domain" description="Thiolase N-terminal" evidence="6">
    <location>
        <begin position="6"/>
        <end position="256"/>
    </location>
</feature>
<evidence type="ECO:0000313" key="9">
    <source>
        <dbReference type="Proteomes" id="UP000319769"/>
    </source>
</evidence>
<evidence type="ECO:0000259" key="7">
    <source>
        <dbReference type="Pfam" id="PF02803"/>
    </source>
</evidence>
<feature type="domain" description="Thiolase C-terminal" evidence="7">
    <location>
        <begin position="264"/>
        <end position="386"/>
    </location>
</feature>
<dbReference type="GO" id="GO:0003988">
    <property type="term" value="F:acetyl-CoA C-acyltransferase activity"/>
    <property type="evidence" value="ECO:0007669"/>
    <property type="project" value="UniProtKB-EC"/>
</dbReference>
<dbReference type="NCBIfam" id="TIGR01930">
    <property type="entry name" value="AcCoA-C-Actrans"/>
    <property type="match status" value="1"/>
</dbReference>
<evidence type="ECO:0000256" key="1">
    <source>
        <dbReference type="ARBA" id="ARBA00010982"/>
    </source>
</evidence>
<dbReference type="SUPFAM" id="SSF53901">
    <property type="entry name" value="Thiolase-like"/>
    <property type="match status" value="2"/>
</dbReference>
<dbReference type="InterPro" id="IPR020616">
    <property type="entry name" value="Thiolase_N"/>
</dbReference>
<reference evidence="8" key="1">
    <citation type="submission" date="2019-09" db="EMBL/GenBank/DDBJ databases">
        <authorList>
            <person name="Teo W.F.A."/>
            <person name="Duangmal K."/>
        </authorList>
    </citation>
    <scope>NUCLEOTIDE SEQUENCE [LARGE SCALE GENOMIC DNA]</scope>
    <source>
        <strain evidence="8">K81G1</strain>
    </source>
</reference>
<name>A0A5N0VJX1_9PSEU</name>
<dbReference type="AlphaFoldDB" id="A0A5N0VJX1"/>
<evidence type="ECO:0000259" key="6">
    <source>
        <dbReference type="Pfam" id="PF00108"/>
    </source>
</evidence>
<dbReference type="EMBL" id="VMNW02000002">
    <property type="protein sequence ID" value="KAA9166466.1"/>
    <property type="molecule type" value="Genomic_DNA"/>
</dbReference>
<dbReference type="PANTHER" id="PTHR43365">
    <property type="entry name" value="BLR7806 PROTEIN"/>
    <property type="match status" value="1"/>
</dbReference>
<feature type="active site" description="Proton acceptor" evidence="4">
    <location>
        <position position="373"/>
    </location>
</feature>
<keyword evidence="2 5" id="KW-0808">Transferase</keyword>
<dbReference type="InterPro" id="IPR002155">
    <property type="entry name" value="Thiolase"/>
</dbReference>
<dbReference type="InterPro" id="IPR016039">
    <property type="entry name" value="Thiolase-like"/>
</dbReference>
<evidence type="ECO:0000256" key="2">
    <source>
        <dbReference type="ARBA" id="ARBA00022679"/>
    </source>
</evidence>
<gene>
    <name evidence="8" type="ORF">FPZ12_002605</name>
</gene>
<dbReference type="PIRSF" id="PIRSF000429">
    <property type="entry name" value="Ac-CoA_Ac_transf"/>
    <property type="match status" value="1"/>
</dbReference>
<dbReference type="Pfam" id="PF00108">
    <property type="entry name" value="Thiolase_N"/>
    <property type="match status" value="1"/>
</dbReference>
<dbReference type="PANTHER" id="PTHR43365:SF1">
    <property type="entry name" value="ACETYL-COA C-ACYLTRANSFERASE"/>
    <property type="match status" value="1"/>
</dbReference>
<comment type="similarity">
    <text evidence="1 5">Belongs to the thiolase-like superfamily. Thiolase family.</text>
</comment>
<feature type="active site" description="Proton acceptor" evidence="4">
    <location>
        <position position="343"/>
    </location>
</feature>
<evidence type="ECO:0000256" key="3">
    <source>
        <dbReference type="ARBA" id="ARBA00023315"/>
    </source>
</evidence>